<evidence type="ECO:0000313" key="14">
    <source>
        <dbReference type="Proteomes" id="UP000441389"/>
    </source>
</evidence>
<name>A0A6I4IZ62_9SPHN</name>
<dbReference type="InterPro" id="IPR000390">
    <property type="entry name" value="Small_drug/metabolite_transptr"/>
</dbReference>
<comment type="caution">
    <text evidence="13">The sequence shown here is derived from an EMBL/GenBank/DDBJ whole genome shotgun (WGS) entry which is preliminary data.</text>
</comment>
<evidence type="ECO:0000259" key="12">
    <source>
        <dbReference type="Pfam" id="PF00892"/>
    </source>
</evidence>
<evidence type="ECO:0000256" key="1">
    <source>
        <dbReference type="ARBA" id="ARBA00004651"/>
    </source>
</evidence>
<keyword evidence="7" id="KW-0448">Lipopolysaccharide biosynthesis</keyword>
<dbReference type="PANTHER" id="PTHR30561:SF9">
    <property type="entry name" value="4-AMINO-4-DEOXY-L-ARABINOSE-PHOSPHOUNDECAPRENOL FLIPPASE SUBUNIT ARNF-RELATED"/>
    <property type="match status" value="1"/>
</dbReference>
<feature type="domain" description="EamA" evidence="12">
    <location>
        <begin position="7"/>
        <end position="134"/>
    </location>
</feature>
<keyword evidence="9" id="KW-0443">Lipid metabolism</keyword>
<evidence type="ECO:0000256" key="3">
    <source>
        <dbReference type="ARBA" id="ARBA00022516"/>
    </source>
</evidence>
<accession>A0A6I4IZ62</accession>
<comment type="subcellular location">
    <subcellularLocation>
        <location evidence="1">Cell membrane</location>
        <topology evidence="1">Multi-pass membrane protein</topology>
    </subcellularLocation>
</comment>
<feature type="transmembrane region" description="Helical" evidence="11">
    <location>
        <begin position="214"/>
        <end position="239"/>
    </location>
</feature>
<evidence type="ECO:0000256" key="8">
    <source>
        <dbReference type="ARBA" id="ARBA00022989"/>
    </source>
</evidence>
<evidence type="ECO:0000256" key="10">
    <source>
        <dbReference type="ARBA" id="ARBA00023136"/>
    </source>
</evidence>
<dbReference type="InterPro" id="IPR037185">
    <property type="entry name" value="EmrE-like"/>
</dbReference>
<dbReference type="SUPFAM" id="SSF103481">
    <property type="entry name" value="Multidrug resistance efflux transporter EmrE"/>
    <property type="match status" value="2"/>
</dbReference>
<gene>
    <name evidence="13" type="ORF">GON01_05360</name>
</gene>
<proteinExistence type="predicted"/>
<keyword evidence="4" id="KW-0997">Cell inner membrane</keyword>
<dbReference type="GO" id="GO:0005886">
    <property type="term" value="C:plasma membrane"/>
    <property type="evidence" value="ECO:0007669"/>
    <property type="project" value="UniProtKB-SubCell"/>
</dbReference>
<keyword evidence="6 11" id="KW-0812">Transmembrane</keyword>
<feature type="transmembrane region" description="Helical" evidence="11">
    <location>
        <begin position="61"/>
        <end position="81"/>
    </location>
</feature>
<dbReference type="InterPro" id="IPR000620">
    <property type="entry name" value="EamA_dom"/>
</dbReference>
<evidence type="ECO:0000313" key="13">
    <source>
        <dbReference type="EMBL" id="MVO77366.1"/>
    </source>
</evidence>
<reference evidence="13 14" key="1">
    <citation type="submission" date="2019-12" db="EMBL/GenBank/DDBJ databases">
        <authorList>
            <person name="Huq M.A."/>
        </authorList>
    </citation>
    <scope>NUCLEOTIDE SEQUENCE [LARGE SCALE GENOMIC DNA]</scope>
    <source>
        <strain evidence="13 14">MAH-20</strain>
    </source>
</reference>
<protein>
    <submittedName>
        <fullName evidence="13">EamA family transporter</fullName>
    </submittedName>
</protein>
<feature type="transmembrane region" description="Helical" evidence="11">
    <location>
        <begin position="93"/>
        <end position="113"/>
    </location>
</feature>
<organism evidence="13 14">
    <name type="scientific">Sphingomonas horti</name>
    <dbReference type="NCBI Taxonomy" id="2682842"/>
    <lineage>
        <taxon>Bacteria</taxon>
        <taxon>Pseudomonadati</taxon>
        <taxon>Pseudomonadota</taxon>
        <taxon>Alphaproteobacteria</taxon>
        <taxon>Sphingomonadales</taxon>
        <taxon>Sphingomonadaceae</taxon>
        <taxon>Sphingomonas</taxon>
    </lineage>
</organism>
<feature type="transmembrane region" description="Helical" evidence="11">
    <location>
        <begin position="33"/>
        <end position="54"/>
    </location>
</feature>
<evidence type="ECO:0000256" key="6">
    <source>
        <dbReference type="ARBA" id="ARBA00022692"/>
    </source>
</evidence>
<keyword evidence="5" id="KW-0441">Lipid A biosynthesis</keyword>
<dbReference type="Proteomes" id="UP000441389">
    <property type="component" value="Unassembled WGS sequence"/>
</dbReference>
<feature type="transmembrane region" description="Helical" evidence="11">
    <location>
        <begin position="120"/>
        <end position="138"/>
    </location>
</feature>
<dbReference type="AlphaFoldDB" id="A0A6I4IZ62"/>
<evidence type="ECO:0000256" key="7">
    <source>
        <dbReference type="ARBA" id="ARBA00022985"/>
    </source>
</evidence>
<evidence type="ECO:0000256" key="2">
    <source>
        <dbReference type="ARBA" id="ARBA00022475"/>
    </source>
</evidence>
<evidence type="ECO:0000256" key="11">
    <source>
        <dbReference type="SAM" id="Phobius"/>
    </source>
</evidence>
<dbReference type="GO" id="GO:0009245">
    <property type="term" value="P:lipid A biosynthetic process"/>
    <property type="evidence" value="ECO:0007669"/>
    <property type="project" value="UniProtKB-KW"/>
</dbReference>
<keyword evidence="8 11" id="KW-1133">Transmembrane helix</keyword>
<dbReference type="Pfam" id="PF00892">
    <property type="entry name" value="EamA"/>
    <property type="match status" value="1"/>
</dbReference>
<feature type="transmembrane region" description="Helical" evidence="11">
    <location>
        <begin position="245"/>
        <end position="265"/>
    </location>
</feature>
<sequence>MPLASFALVILAAICHATWNLVAKRAADAGVAFVFAYNLVACVAYAPWALWLIATGALTPSGPVFGCLIASALIHLAYSLALQRGYQLADLSVVYPVARGTGPMLSAIGAFLLLGEQVTWLRVAGLVGVVVGIAPIATDGHVGAFSRPAARDGVRWGGATGALIAGYTLTDAYAVKALLIPPVVLDWTSNTLRFVLLLPAVMRDRAGAMRRMRGYWALAIGVGLLSPLGYILVLGALSLGAPVSIVAPAREMSMMIGALFGLLILGEHVGAPRLAGCAVLLGGVLLLGSS</sequence>
<keyword evidence="2" id="KW-1003">Cell membrane</keyword>
<dbReference type="GO" id="GO:0022857">
    <property type="term" value="F:transmembrane transporter activity"/>
    <property type="evidence" value="ECO:0007669"/>
    <property type="project" value="InterPro"/>
</dbReference>
<dbReference type="RefSeq" id="WP_157026308.1">
    <property type="nucleotide sequence ID" value="NZ_WQMS01000006.1"/>
</dbReference>
<keyword evidence="3" id="KW-0444">Lipid biosynthesis</keyword>
<evidence type="ECO:0000256" key="4">
    <source>
        <dbReference type="ARBA" id="ARBA00022519"/>
    </source>
</evidence>
<evidence type="ECO:0000256" key="9">
    <source>
        <dbReference type="ARBA" id="ARBA00023098"/>
    </source>
</evidence>
<dbReference type="Gene3D" id="1.10.3730.20">
    <property type="match status" value="2"/>
</dbReference>
<evidence type="ECO:0000256" key="5">
    <source>
        <dbReference type="ARBA" id="ARBA00022556"/>
    </source>
</evidence>
<keyword evidence="14" id="KW-1185">Reference proteome</keyword>
<dbReference type="GO" id="GO:0009103">
    <property type="term" value="P:lipopolysaccharide biosynthetic process"/>
    <property type="evidence" value="ECO:0007669"/>
    <property type="project" value="UniProtKB-KW"/>
</dbReference>
<dbReference type="PANTHER" id="PTHR30561">
    <property type="entry name" value="SMR FAMILY PROTON-DEPENDENT DRUG EFFLUX TRANSPORTER SUGE"/>
    <property type="match status" value="1"/>
</dbReference>
<keyword evidence="10 11" id="KW-0472">Membrane</keyword>
<dbReference type="EMBL" id="WQMS01000006">
    <property type="protein sequence ID" value="MVO77366.1"/>
    <property type="molecule type" value="Genomic_DNA"/>
</dbReference>